<keyword evidence="4 6" id="KW-0288">FMN</keyword>
<evidence type="ECO:0000313" key="9">
    <source>
        <dbReference type="EMBL" id="EIM57894.1"/>
    </source>
</evidence>
<comment type="cofactor">
    <cofactor evidence="6">
        <name>FMN</name>
        <dbReference type="ChEBI" id="CHEBI:58210"/>
    </cofactor>
</comment>
<name>I5AVS1_EUBC6</name>
<evidence type="ECO:0000256" key="4">
    <source>
        <dbReference type="ARBA" id="ARBA00022643"/>
    </source>
</evidence>
<reference evidence="9 10" key="1">
    <citation type="submission" date="2010-08" db="EMBL/GenBank/DDBJ databases">
        <authorList>
            <consortium name="US DOE Joint Genome Institute (JGI-PGF)"/>
            <person name="Lucas S."/>
            <person name="Copeland A."/>
            <person name="Lapidus A."/>
            <person name="Cheng J.-F."/>
            <person name="Bruce D."/>
            <person name="Goodwin L."/>
            <person name="Pitluck S."/>
            <person name="Land M.L."/>
            <person name="Hauser L."/>
            <person name="Chang Y.-J."/>
            <person name="Anderson I.J."/>
            <person name="Johnson E."/>
            <person name="Mulhopadhyay B."/>
            <person name="Kyrpides N."/>
            <person name="Woyke T.J."/>
        </authorList>
    </citation>
    <scope>NUCLEOTIDE SEQUENCE [LARGE SCALE GENOMIC DNA]</scope>
    <source>
        <strain evidence="9 10">6</strain>
    </source>
</reference>
<evidence type="ECO:0000313" key="10">
    <source>
        <dbReference type="Proteomes" id="UP000005753"/>
    </source>
</evidence>
<sequence length="212" mass="22289">MSKKDKGVVHDTIILTIITLAAGLVLGGVHHITAEPIQKQQEATQKAAQKQVFPEAKNFKAVEWDASNTDFAKALEEAGIDQTTVSAVSEAQDASGAKIGYVVTAANKEGYGGDVELMVGIGTAEGTKSLYGISFLNLPETAGMGMKADEPTFRDQFKTVTVSGEELVKYTKNGKQSANEVDAISGCTVTTNAVTKAVNGAITAVSFLEEDE</sequence>
<keyword evidence="6 7" id="KW-1133">Transmembrane helix</keyword>
<dbReference type="PANTHER" id="PTHR36118:SF1">
    <property type="entry name" value="ION-TRANSLOCATING OXIDOREDUCTASE COMPLEX SUBUNIT G"/>
    <property type="match status" value="1"/>
</dbReference>
<comment type="subcellular location">
    <subcellularLocation>
        <location evidence="6">Cell membrane</location>
        <topology evidence="6">Single-pass membrane protein</topology>
    </subcellularLocation>
</comment>
<comment type="function">
    <text evidence="6">Part of a membrane-bound complex that couples electron transfer with translocation of ions across the membrane.</text>
</comment>
<dbReference type="Gene3D" id="3.90.1010.20">
    <property type="match status" value="1"/>
</dbReference>
<feature type="transmembrane region" description="Helical" evidence="7">
    <location>
        <begin position="12"/>
        <end position="32"/>
    </location>
</feature>
<evidence type="ECO:0000256" key="3">
    <source>
        <dbReference type="ARBA" id="ARBA00022630"/>
    </source>
</evidence>
<reference evidence="9 10" key="2">
    <citation type="submission" date="2012-02" db="EMBL/GenBank/DDBJ databases">
        <title>Improved High-Quality Draft sequence of Eubacterium cellulosolvens 6.</title>
        <authorList>
            <consortium name="US DOE Joint Genome Institute"/>
            <person name="Lucas S."/>
            <person name="Han J."/>
            <person name="Lapidus A."/>
            <person name="Cheng J.-F."/>
            <person name="Goodwin L."/>
            <person name="Pitluck S."/>
            <person name="Peters L."/>
            <person name="Mikhailova N."/>
            <person name="Gu W."/>
            <person name="Detter J.C."/>
            <person name="Han C."/>
            <person name="Tapia R."/>
            <person name="Land M."/>
            <person name="Hauser L."/>
            <person name="Kyrpides N."/>
            <person name="Ivanova N."/>
            <person name="Pagani I."/>
            <person name="Johnson E."/>
            <person name="Mukhopadhyay B."/>
            <person name="Anderson I."/>
            <person name="Woyke T."/>
        </authorList>
    </citation>
    <scope>NUCLEOTIDE SEQUENCE [LARGE SCALE GENOMIC DNA]</scope>
    <source>
        <strain evidence="9 10">6</strain>
    </source>
</reference>
<keyword evidence="1 6" id="KW-0813">Transport</keyword>
<evidence type="ECO:0000256" key="1">
    <source>
        <dbReference type="ARBA" id="ARBA00022448"/>
    </source>
</evidence>
<dbReference type="InterPro" id="IPR010209">
    <property type="entry name" value="Ion_transpt_RnfG/RsxG"/>
</dbReference>
<proteinExistence type="inferred from homology"/>
<dbReference type="STRING" id="633697.EubceDRAFT1_2134"/>
<keyword evidence="2 6" id="KW-0597">Phosphoprotein</keyword>
<keyword evidence="9" id="KW-0830">Ubiquinone</keyword>
<keyword evidence="6 7" id="KW-0812">Transmembrane</keyword>
<keyword evidence="6" id="KW-1003">Cell membrane</keyword>
<feature type="modified residue" description="FMN phosphoryl threonine" evidence="6">
    <location>
        <position position="188"/>
    </location>
</feature>
<comment type="subunit">
    <text evidence="6">The complex is composed of six subunits: RnfA, RnfB, RnfC, RnfD, RnfE and RnfG.</text>
</comment>
<gene>
    <name evidence="6" type="primary">rnfG</name>
    <name evidence="9" type="ORF">EubceDRAFT1_2134</name>
</gene>
<dbReference type="GO" id="GO:0022900">
    <property type="term" value="P:electron transport chain"/>
    <property type="evidence" value="ECO:0007669"/>
    <property type="project" value="UniProtKB-UniRule"/>
</dbReference>
<protein>
    <recommendedName>
        <fullName evidence="6">Ion-translocating oxidoreductase complex subunit G</fullName>
        <ecNumber evidence="6">7.-.-.-</ecNumber>
    </recommendedName>
    <alternativeName>
        <fullName evidence="6">Rnf electron transport complex subunit G</fullName>
    </alternativeName>
</protein>
<keyword evidence="6 7" id="KW-0472">Membrane</keyword>
<dbReference type="GO" id="GO:0010181">
    <property type="term" value="F:FMN binding"/>
    <property type="evidence" value="ECO:0007669"/>
    <property type="project" value="InterPro"/>
</dbReference>
<dbReference type="eggNOG" id="COG4659">
    <property type="taxonomic scope" value="Bacteria"/>
</dbReference>
<dbReference type="OrthoDB" id="9787579at2"/>
<dbReference type="PIRSF" id="PIRSF006091">
    <property type="entry name" value="E_trnsport_RnfG"/>
    <property type="match status" value="1"/>
</dbReference>
<dbReference type="GO" id="GO:0005886">
    <property type="term" value="C:plasma membrane"/>
    <property type="evidence" value="ECO:0007669"/>
    <property type="project" value="UniProtKB-SubCell"/>
</dbReference>
<dbReference type="Proteomes" id="UP000005753">
    <property type="component" value="Chromosome"/>
</dbReference>
<dbReference type="SMART" id="SM00900">
    <property type="entry name" value="FMN_bind"/>
    <property type="match status" value="1"/>
</dbReference>
<evidence type="ECO:0000256" key="5">
    <source>
        <dbReference type="ARBA" id="ARBA00022982"/>
    </source>
</evidence>
<keyword evidence="3 6" id="KW-0285">Flavoprotein</keyword>
<evidence type="ECO:0000256" key="6">
    <source>
        <dbReference type="HAMAP-Rule" id="MF_00479"/>
    </source>
</evidence>
<evidence type="ECO:0000259" key="8">
    <source>
        <dbReference type="SMART" id="SM00900"/>
    </source>
</evidence>
<dbReference type="InterPro" id="IPR007329">
    <property type="entry name" value="FMN-bd"/>
</dbReference>
<dbReference type="EC" id="7.-.-.-" evidence="6"/>
<keyword evidence="6" id="KW-1278">Translocase</keyword>
<dbReference type="HOGENOM" id="CLU_077882_2_0_9"/>
<dbReference type="HAMAP" id="MF_00479">
    <property type="entry name" value="RsxG_RnfG"/>
    <property type="match status" value="1"/>
</dbReference>
<accession>I5AVS1</accession>
<evidence type="ECO:0000256" key="2">
    <source>
        <dbReference type="ARBA" id="ARBA00022553"/>
    </source>
</evidence>
<dbReference type="EMBL" id="CM001487">
    <property type="protein sequence ID" value="EIM57894.1"/>
    <property type="molecule type" value="Genomic_DNA"/>
</dbReference>
<dbReference type="AlphaFoldDB" id="I5AVS1"/>
<dbReference type="PANTHER" id="PTHR36118">
    <property type="entry name" value="ION-TRANSLOCATING OXIDOREDUCTASE COMPLEX SUBUNIT G"/>
    <property type="match status" value="1"/>
</dbReference>
<keyword evidence="10" id="KW-1185">Reference proteome</keyword>
<evidence type="ECO:0000256" key="7">
    <source>
        <dbReference type="SAM" id="Phobius"/>
    </source>
</evidence>
<dbReference type="Pfam" id="PF04205">
    <property type="entry name" value="FMN_bind"/>
    <property type="match status" value="1"/>
</dbReference>
<organism evidence="9 10">
    <name type="scientific">Eubacterium cellulosolvens (strain ATCC 43171 / JCM 9499 / 6)</name>
    <name type="common">Cillobacterium cellulosolvens</name>
    <dbReference type="NCBI Taxonomy" id="633697"/>
    <lineage>
        <taxon>Bacteria</taxon>
        <taxon>Bacillati</taxon>
        <taxon>Bacillota</taxon>
        <taxon>Clostridia</taxon>
        <taxon>Eubacteriales</taxon>
        <taxon>Eubacteriaceae</taxon>
        <taxon>Eubacterium</taxon>
    </lineage>
</organism>
<keyword evidence="5 6" id="KW-0249">Electron transport</keyword>
<comment type="similarity">
    <text evidence="6">Belongs to the RnfG family.</text>
</comment>
<feature type="domain" description="FMN-binding" evidence="8">
    <location>
        <begin position="110"/>
        <end position="205"/>
    </location>
</feature>
<dbReference type="GO" id="GO:0009055">
    <property type="term" value="F:electron transfer activity"/>
    <property type="evidence" value="ECO:0007669"/>
    <property type="project" value="InterPro"/>
</dbReference>